<gene>
    <name evidence="2" type="ORF">KPH14_003233</name>
</gene>
<evidence type="ECO:0000256" key="1">
    <source>
        <dbReference type="SAM" id="MobiDB-lite"/>
    </source>
</evidence>
<feature type="region of interest" description="Disordered" evidence="1">
    <location>
        <begin position="215"/>
        <end position="269"/>
    </location>
</feature>
<feature type="non-terminal residue" evidence="2">
    <location>
        <position position="1"/>
    </location>
</feature>
<keyword evidence="3" id="KW-1185">Reference proteome</keyword>
<feature type="region of interest" description="Disordered" evidence="1">
    <location>
        <begin position="1"/>
        <end position="152"/>
    </location>
</feature>
<evidence type="ECO:0000313" key="3">
    <source>
        <dbReference type="Proteomes" id="UP001258017"/>
    </source>
</evidence>
<dbReference type="AlphaFoldDB" id="A0AAD9RHI1"/>
<dbReference type="EMBL" id="JAIFRP010000090">
    <property type="protein sequence ID" value="KAK2579368.1"/>
    <property type="molecule type" value="Genomic_DNA"/>
</dbReference>
<evidence type="ECO:0000313" key="2">
    <source>
        <dbReference type="EMBL" id="KAK2579368.1"/>
    </source>
</evidence>
<feature type="region of interest" description="Disordered" evidence="1">
    <location>
        <begin position="580"/>
        <end position="842"/>
    </location>
</feature>
<feature type="compositionally biased region" description="Low complexity" evidence="1">
    <location>
        <begin position="106"/>
        <end position="129"/>
    </location>
</feature>
<feature type="region of interest" description="Disordered" evidence="1">
    <location>
        <begin position="309"/>
        <end position="347"/>
    </location>
</feature>
<feature type="compositionally biased region" description="Polar residues" evidence="1">
    <location>
        <begin position="761"/>
        <end position="775"/>
    </location>
</feature>
<feature type="region of interest" description="Disordered" evidence="1">
    <location>
        <begin position="447"/>
        <end position="502"/>
    </location>
</feature>
<proteinExistence type="predicted"/>
<feature type="compositionally biased region" description="Polar residues" evidence="1">
    <location>
        <begin position="451"/>
        <end position="461"/>
    </location>
</feature>
<feature type="region of interest" description="Disordered" evidence="1">
    <location>
        <begin position="169"/>
        <end position="197"/>
    </location>
</feature>
<feature type="compositionally biased region" description="Low complexity" evidence="1">
    <location>
        <begin position="23"/>
        <end position="39"/>
    </location>
</feature>
<accession>A0AAD9RHI1</accession>
<organism evidence="2 3">
    <name type="scientific">Odynerus spinipes</name>
    <dbReference type="NCBI Taxonomy" id="1348599"/>
    <lineage>
        <taxon>Eukaryota</taxon>
        <taxon>Metazoa</taxon>
        <taxon>Ecdysozoa</taxon>
        <taxon>Arthropoda</taxon>
        <taxon>Hexapoda</taxon>
        <taxon>Insecta</taxon>
        <taxon>Pterygota</taxon>
        <taxon>Neoptera</taxon>
        <taxon>Endopterygota</taxon>
        <taxon>Hymenoptera</taxon>
        <taxon>Apocrita</taxon>
        <taxon>Aculeata</taxon>
        <taxon>Vespoidea</taxon>
        <taxon>Vespidae</taxon>
        <taxon>Eumeninae</taxon>
        <taxon>Odynerus</taxon>
    </lineage>
</organism>
<comment type="caution">
    <text evidence="2">The sequence shown here is derived from an EMBL/GenBank/DDBJ whole genome shotgun (WGS) entry which is preliminary data.</text>
</comment>
<feature type="compositionally biased region" description="Low complexity" evidence="1">
    <location>
        <begin position="65"/>
        <end position="84"/>
    </location>
</feature>
<name>A0AAD9RHI1_9HYME</name>
<feature type="region of interest" description="Disordered" evidence="1">
    <location>
        <begin position="405"/>
        <end position="427"/>
    </location>
</feature>
<feature type="compositionally biased region" description="Basic and acidic residues" evidence="1">
    <location>
        <begin position="580"/>
        <end position="591"/>
    </location>
</feature>
<feature type="compositionally biased region" description="Low complexity" evidence="1">
    <location>
        <begin position="477"/>
        <end position="488"/>
    </location>
</feature>
<feature type="compositionally biased region" description="Polar residues" evidence="1">
    <location>
        <begin position="317"/>
        <end position="327"/>
    </location>
</feature>
<protein>
    <submittedName>
        <fullName evidence="2">Uncharacterized protein</fullName>
    </submittedName>
</protein>
<feature type="compositionally biased region" description="Basic and acidic residues" evidence="1">
    <location>
        <begin position="650"/>
        <end position="688"/>
    </location>
</feature>
<dbReference type="Proteomes" id="UP001258017">
    <property type="component" value="Unassembled WGS sequence"/>
</dbReference>
<reference evidence="2" key="2">
    <citation type="journal article" date="2023" name="Commun. Biol.">
        <title>Intrasexual cuticular hydrocarbon dimorphism in a wasp sheds light on hydrocarbon biosynthesis genes in Hymenoptera.</title>
        <authorList>
            <person name="Moris V.C."/>
            <person name="Podsiadlowski L."/>
            <person name="Martin S."/>
            <person name="Oeyen J.P."/>
            <person name="Donath A."/>
            <person name="Petersen M."/>
            <person name="Wilbrandt J."/>
            <person name="Misof B."/>
            <person name="Liedtke D."/>
            <person name="Thamm M."/>
            <person name="Scheiner R."/>
            <person name="Schmitt T."/>
            <person name="Niehuis O."/>
        </authorList>
    </citation>
    <scope>NUCLEOTIDE SEQUENCE</scope>
    <source>
        <strain evidence="2">GBR_01_08_01A</strain>
    </source>
</reference>
<feature type="compositionally biased region" description="Basic and acidic residues" evidence="1">
    <location>
        <begin position="828"/>
        <end position="842"/>
    </location>
</feature>
<feature type="compositionally biased region" description="Basic and acidic residues" evidence="1">
    <location>
        <begin position="795"/>
        <end position="820"/>
    </location>
</feature>
<feature type="compositionally biased region" description="Low complexity" evidence="1">
    <location>
        <begin position="243"/>
        <end position="261"/>
    </location>
</feature>
<feature type="compositionally biased region" description="Low complexity" evidence="1">
    <location>
        <begin position="169"/>
        <end position="179"/>
    </location>
</feature>
<reference evidence="2" key="1">
    <citation type="submission" date="2021-08" db="EMBL/GenBank/DDBJ databases">
        <authorList>
            <person name="Misof B."/>
            <person name="Oliver O."/>
            <person name="Podsiadlowski L."/>
            <person name="Donath A."/>
            <person name="Peters R."/>
            <person name="Mayer C."/>
            <person name="Rust J."/>
            <person name="Gunkel S."/>
            <person name="Lesny P."/>
            <person name="Martin S."/>
            <person name="Oeyen J.P."/>
            <person name="Petersen M."/>
            <person name="Panagiotis P."/>
            <person name="Wilbrandt J."/>
            <person name="Tanja T."/>
        </authorList>
    </citation>
    <scope>NUCLEOTIDE SEQUENCE</scope>
    <source>
        <strain evidence="2">GBR_01_08_01A</strain>
        <tissue evidence="2">Thorax + abdomen</tissue>
    </source>
</reference>
<feature type="compositionally biased region" description="Basic and acidic residues" evidence="1">
    <location>
        <begin position="618"/>
        <end position="629"/>
    </location>
</feature>
<feature type="compositionally biased region" description="Basic and acidic residues" evidence="1">
    <location>
        <begin position="87"/>
        <end position="99"/>
    </location>
</feature>
<sequence length="992" mass="104834">DSDAHKPLAWTAGRKKSGHDDIAASVAEANAEAVAAASATSEGVDESEKPKKGAGRHASLDESDSPAAALATASASAESEVGSSDSNAHKPLEWIEGGKKGGHYGSAASVAEASAEANAEAIAAASATSGGVDESKKSKKGHGPHASLDERDSAAVAVAAVSAVAAASASADSEVGSSDSDAHKPFGWIKGGKKGKQDDIAASVAKANAEAVFAASATSKGVEESEKRKKSPGLHASMDESDSSAATVAAASAVAGSAVDSSRGDKSLPTGWLMKENNVRSHSRVIPVYESEEDTIADVGVTSYTQDRREALGDSLPDNTSIDSKYSSAHKHGPSAQADKRRKGTGAANAASVVETYAGAIAEAGSTSHDSEDGVKLKKVPKYHALLDGSDSATAASAVASAISDSKVGDDNGDRRKPARWIAGGNEVRHGDKSEFVAEANAGAVAEASAKSQSTGENVKLNTVPKDHVSLSDNDSDAAASAAGNADSKIGDSSGDKHRPSERIGIEKKVAHDYHAGLNKKPEGLSIAKPPCSDIAVIDRGTIEKDNKKASDWEIDGFTALDHTGFILRAPPPTSIVKKDSIKGGDGETMIKEASSSVADKVEPHPITENTESITNPKLKEKYGKKYDDSVVVSGPSNSAIVKSKPYSSSKDKDDNSLLSNKDAKHNVDALPHEKPNQVEDSSKKVTEPCESTIKGIDALDHKDLMPGAKETAEANSPPVSLYKYIRSKGKAKDNKAERSKLAKPDSEKVLRTDNDKPDDQNNSGKAKNDNNLTIDTKAPGCAKTGLDSAPTSKNKNEQDKWKLKNTNEADGVITKKIENDSPSISSWKEKDDTKKGKDTNTDSLVDKEVHNVDKISNDFKEDGWFIKWKLNDYSLPITAINKAGAREISHRVEPIISSTTWTDTSMEKGSSGKIESGEEADLIVMRKQYGHHKPLSITYIKNSIRPMVLYRKIPKSVYEQVLYGSTYFPFAYFIFHKIIAHLMQAWYATEK</sequence>
<feature type="compositionally biased region" description="Basic and acidic residues" evidence="1">
    <location>
        <begin position="731"/>
        <end position="760"/>
    </location>
</feature>
<feature type="compositionally biased region" description="Basic and acidic residues" evidence="1">
    <location>
        <begin position="407"/>
        <end position="416"/>
    </location>
</feature>